<sequence>MGLDGVLKDTAWKYTSAIVGGTTLFRTVDRSIKKVAVPLDNWKEIVPETQTLYV</sequence>
<name>A0A2L2Z8U2_PARTP</name>
<proteinExistence type="evidence at transcript level"/>
<reference evidence="1" key="1">
    <citation type="journal article" date="2016" name="Mol. Ecol. Resour.">
        <title>Evaluation of the impact of RNA preservation methods of spiders for de novo transcriptome assembly.</title>
        <authorList>
            <person name="Kono N."/>
            <person name="Nakamura H."/>
            <person name="Ito Y."/>
            <person name="Tomita M."/>
            <person name="Arakawa K."/>
        </authorList>
    </citation>
    <scope>NUCLEOTIDE SEQUENCE</scope>
    <source>
        <tissue evidence="1">Whole body</tissue>
    </source>
</reference>
<dbReference type="AlphaFoldDB" id="A0A2L2Z8U2"/>
<dbReference type="OrthoDB" id="6416022at2759"/>
<protein>
    <submittedName>
        <fullName evidence="1">Uncharacterized protein</fullName>
    </submittedName>
</protein>
<accession>A0A2L2Z8U2</accession>
<dbReference type="EMBL" id="IAAA01122988">
    <property type="protein sequence ID" value="LAA16842.1"/>
    <property type="molecule type" value="mRNA"/>
</dbReference>
<organism evidence="1">
    <name type="scientific">Parasteatoda tepidariorum</name>
    <name type="common">Common house spider</name>
    <name type="synonym">Achaearanea tepidariorum</name>
    <dbReference type="NCBI Taxonomy" id="114398"/>
    <lineage>
        <taxon>Eukaryota</taxon>
        <taxon>Metazoa</taxon>
        <taxon>Ecdysozoa</taxon>
        <taxon>Arthropoda</taxon>
        <taxon>Chelicerata</taxon>
        <taxon>Arachnida</taxon>
        <taxon>Araneae</taxon>
        <taxon>Araneomorphae</taxon>
        <taxon>Entelegynae</taxon>
        <taxon>Araneoidea</taxon>
        <taxon>Theridiidae</taxon>
        <taxon>Parasteatoda</taxon>
    </lineage>
</organism>
<evidence type="ECO:0000313" key="1">
    <source>
        <dbReference type="EMBL" id="LAA16842.1"/>
    </source>
</evidence>